<evidence type="ECO:0000313" key="2">
    <source>
        <dbReference type="Proteomes" id="UP000515800"/>
    </source>
</evidence>
<proteinExistence type="predicted"/>
<dbReference type="EMBL" id="CP060724">
    <property type="protein sequence ID" value="QNN74887.1"/>
    <property type="molecule type" value="Genomic_DNA"/>
</dbReference>
<accession>A0A7G9T462</accession>
<organism evidence="1 2">
    <name type="scientific">Weissella diestrammenae</name>
    <dbReference type="NCBI Taxonomy" id="1162633"/>
    <lineage>
        <taxon>Bacteria</taxon>
        <taxon>Bacillati</taxon>
        <taxon>Bacillota</taxon>
        <taxon>Bacilli</taxon>
        <taxon>Lactobacillales</taxon>
        <taxon>Lactobacillaceae</taxon>
        <taxon>Weissella</taxon>
    </lineage>
</organism>
<keyword evidence="2" id="KW-1185">Reference proteome</keyword>
<dbReference type="KEGG" id="wdi:H9L19_05680"/>
<evidence type="ECO:0000313" key="1">
    <source>
        <dbReference type="EMBL" id="QNN74887.1"/>
    </source>
</evidence>
<dbReference type="RefSeq" id="WP_187528722.1">
    <property type="nucleotide sequence ID" value="NZ_CP060724.1"/>
</dbReference>
<name>A0A7G9T462_9LACO</name>
<dbReference type="AlphaFoldDB" id="A0A7G9T462"/>
<dbReference type="Proteomes" id="UP000515800">
    <property type="component" value="Chromosome"/>
</dbReference>
<sequence>MQLTGNDLIEIIKSEKIVQRAWTAEDQATIQLDSLFDFMTQQVHKNQIASGQIIISGDEPIQLWLETSLINLPLRYANQISKIVVDEPLSDVNLYMFVENPKVSRSGMRIELAASVQSYLDDSESVMAKIAAFYDRELAVINNYEEPVDSTETESK</sequence>
<protein>
    <submittedName>
        <fullName evidence="1">Uncharacterized protein</fullName>
    </submittedName>
</protein>
<gene>
    <name evidence="1" type="ORF">H9L19_05680</name>
</gene>
<reference evidence="1 2" key="1">
    <citation type="submission" date="2020-08" db="EMBL/GenBank/DDBJ databases">
        <title>Genome sequence of Weissella diestrammenae KACC 16890T.</title>
        <authorList>
            <person name="Hyun D.-W."/>
            <person name="Bae J.-W."/>
        </authorList>
    </citation>
    <scope>NUCLEOTIDE SEQUENCE [LARGE SCALE GENOMIC DNA]</scope>
    <source>
        <strain evidence="1 2">KACC 16890</strain>
    </source>
</reference>